<dbReference type="InterPro" id="IPR000794">
    <property type="entry name" value="Beta-ketoacyl_synthase"/>
</dbReference>
<keyword evidence="3" id="KW-0414">Isoprene biosynthesis</keyword>
<evidence type="ECO:0000259" key="4">
    <source>
        <dbReference type="PROSITE" id="PS52004"/>
    </source>
</evidence>
<dbReference type="Pfam" id="PF02801">
    <property type="entry name" value="Ketoacyl-synt_C"/>
    <property type="match status" value="1"/>
</dbReference>
<protein>
    <submittedName>
        <fullName evidence="5">Beta-ketoacyl-[acyl-carrier-protein] synthase family protein</fullName>
    </submittedName>
</protein>
<dbReference type="EMBL" id="JAOPKB010000027">
    <property type="protein sequence ID" value="MCU4975881.1"/>
    <property type="molecule type" value="Genomic_DNA"/>
</dbReference>
<evidence type="ECO:0000256" key="2">
    <source>
        <dbReference type="ARBA" id="ARBA00022679"/>
    </source>
</evidence>
<comment type="caution">
    <text evidence="5">The sequence shown here is derived from an EMBL/GenBank/DDBJ whole genome shotgun (WGS) entry which is preliminary data.</text>
</comment>
<evidence type="ECO:0000313" key="6">
    <source>
        <dbReference type="Proteomes" id="UP001320972"/>
    </source>
</evidence>
<dbReference type="InterPro" id="IPR014030">
    <property type="entry name" value="Ketoacyl_synth_N"/>
</dbReference>
<dbReference type="Pfam" id="PF00109">
    <property type="entry name" value="ketoacyl-synt"/>
    <property type="match status" value="1"/>
</dbReference>
<evidence type="ECO:0000313" key="5">
    <source>
        <dbReference type="EMBL" id="MCU4975881.1"/>
    </source>
</evidence>
<gene>
    <name evidence="5" type="ORF">OB955_24685</name>
</gene>
<organism evidence="5 6">
    <name type="scientific">Natronoglomus mannanivorans</name>
    <dbReference type="NCBI Taxonomy" id="2979990"/>
    <lineage>
        <taxon>Archaea</taxon>
        <taxon>Methanobacteriati</taxon>
        <taxon>Methanobacteriota</taxon>
        <taxon>Stenosarchaea group</taxon>
        <taxon>Halobacteria</taxon>
        <taxon>Halobacteriales</taxon>
        <taxon>Natrialbaceae</taxon>
        <taxon>Natronoglomus</taxon>
    </lineage>
</organism>
<accession>A0ABT2QLR5</accession>
<dbReference type="Gene3D" id="3.40.47.10">
    <property type="match status" value="1"/>
</dbReference>
<name>A0ABT2QLR5_9EURY</name>
<dbReference type="PANTHER" id="PTHR11712">
    <property type="entry name" value="POLYKETIDE SYNTHASE-RELATED"/>
    <property type="match status" value="1"/>
</dbReference>
<proteinExistence type="inferred from homology"/>
<dbReference type="InterPro" id="IPR018201">
    <property type="entry name" value="Ketoacyl_synth_AS"/>
</dbReference>
<dbReference type="PANTHER" id="PTHR11712:SF336">
    <property type="entry name" value="3-OXOACYL-[ACYL-CARRIER-PROTEIN] SYNTHASE, MITOCHONDRIAL"/>
    <property type="match status" value="1"/>
</dbReference>
<evidence type="ECO:0000256" key="3">
    <source>
        <dbReference type="ARBA" id="ARBA00023229"/>
    </source>
</evidence>
<comment type="similarity">
    <text evidence="1">Belongs to the thiolase-like superfamily. Beta-ketoacyl-ACP synthases family.</text>
</comment>
<evidence type="ECO:0000256" key="1">
    <source>
        <dbReference type="ARBA" id="ARBA00008467"/>
    </source>
</evidence>
<dbReference type="InterPro" id="IPR020841">
    <property type="entry name" value="PKS_Beta-ketoAc_synthase_dom"/>
</dbReference>
<sequence>MTDVVITGVGAITPIGASADELWTSLKAGVSGANEIAAFDLDQYGLSTSVACEITDFDPADHDEIDERTTGRFAQFATVAAMDALEDAALDPASEVWDPDRVGVSIGTCTGGGLELFEDTRRMEAGEQSRFYSSLVVLSNLAAGTTSIVADARGPNRAPATACAAGTHALTAAADDLRADRADVMIAGGAEAPILPLLLEGFESLRAYSTADRSPAAHSRPFDADRDGLVFGEGAGVLVLETREHAEARGADILATLAGGAMTADASHPIRPSGDGLARAMEQALEAAELAPNSIDHVNAHATSTPKGDAVEAAAIRDVFGADVPPVTGFKGHLGHSFGAAGALEAVIATQMIQDDYVPGTLNHRKSDCDVPVVGHGAGFETDVNAVLSNSAGFGGTNGSVVLRAPRP</sequence>
<keyword evidence="6" id="KW-1185">Reference proteome</keyword>
<reference evidence="5 6" key="1">
    <citation type="submission" date="2022-09" db="EMBL/GenBank/DDBJ databases">
        <title>Enrichment on poylsaccharides allowed isolation of novel metabolic and taxonomic groups of Haloarchaea.</title>
        <authorList>
            <person name="Sorokin D.Y."/>
            <person name="Elcheninov A.G."/>
            <person name="Khizhniak T.V."/>
            <person name="Kolganova T.V."/>
            <person name="Kublanov I.V."/>
        </authorList>
    </citation>
    <scope>NUCLEOTIDE SEQUENCE [LARGE SCALE GENOMIC DNA]</scope>
    <source>
        <strain evidence="5 6">AArc-m2/3/4</strain>
    </source>
</reference>
<dbReference type="NCBIfam" id="NF005589">
    <property type="entry name" value="PRK07314.1"/>
    <property type="match status" value="1"/>
</dbReference>
<dbReference type="InterPro" id="IPR014031">
    <property type="entry name" value="Ketoacyl_synth_C"/>
</dbReference>
<feature type="domain" description="Ketosynthase family 3 (KS3)" evidence="4">
    <location>
        <begin position="1"/>
        <end position="405"/>
    </location>
</feature>
<dbReference type="Proteomes" id="UP001320972">
    <property type="component" value="Unassembled WGS sequence"/>
</dbReference>
<dbReference type="RefSeq" id="WP_338009446.1">
    <property type="nucleotide sequence ID" value="NZ_JAOPKB010000027.1"/>
</dbReference>
<dbReference type="SUPFAM" id="SSF53901">
    <property type="entry name" value="Thiolase-like"/>
    <property type="match status" value="2"/>
</dbReference>
<keyword evidence="2" id="KW-0808">Transferase</keyword>
<dbReference type="SMART" id="SM00825">
    <property type="entry name" value="PKS_KS"/>
    <property type="match status" value="1"/>
</dbReference>
<dbReference type="PROSITE" id="PS00606">
    <property type="entry name" value="KS3_1"/>
    <property type="match status" value="1"/>
</dbReference>
<dbReference type="InterPro" id="IPR016039">
    <property type="entry name" value="Thiolase-like"/>
</dbReference>
<dbReference type="PROSITE" id="PS52004">
    <property type="entry name" value="KS3_2"/>
    <property type="match status" value="1"/>
</dbReference>
<dbReference type="CDD" id="cd00834">
    <property type="entry name" value="KAS_I_II"/>
    <property type="match status" value="1"/>
</dbReference>